<dbReference type="PROSITE" id="PS50089">
    <property type="entry name" value="ZF_RING_2"/>
    <property type="match status" value="1"/>
</dbReference>
<dbReference type="CDD" id="cd00821">
    <property type="entry name" value="PH"/>
    <property type="match status" value="1"/>
</dbReference>
<dbReference type="Gene3D" id="1.25.40.20">
    <property type="entry name" value="Ankyrin repeat-containing domain"/>
    <property type="match status" value="1"/>
</dbReference>
<dbReference type="InterPro" id="IPR001849">
    <property type="entry name" value="PH_domain"/>
</dbReference>
<dbReference type="AlphaFoldDB" id="A0AAV0T7I6"/>
<dbReference type="PROSITE" id="PS50297">
    <property type="entry name" value="ANK_REP_REGION"/>
    <property type="match status" value="2"/>
</dbReference>
<dbReference type="Pfam" id="PF12796">
    <property type="entry name" value="Ank_2"/>
    <property type="match status" value="1"/>
</dbReference>
<dbReference type="SMART" id="SM00248">
    <property type="entry name" value="ANK"/>
    <property type="match status" value="3"/>
</dbReference>
<dbReference type="InterPro" id="IPR002110">
    <property type="entry name" value="Ankyrin_rpt"/>
</dbReference>
<dbReference type="InterPro" id="IPR036770">
    <property type="entry name" value="Ankyrin_rpt-contain_sf"/>
</dbReference>
<keyword evidence="1" id="KW-0677">Repeat</keyword>
<dbReference type="InterPro" id="IPR013083">
    <property type="entry name" value="Znf_RING/FYVE/PHD"/>
</dbReference>
<evidence type="ECO:0000256" key="5">
    <source>
        <dbReference type="SAM" id="MobiDB-lite"/>
    </source>
</evidence>
<feature type="region of interest" description="Disordered" evidence="5">
    <location>
        <begin position="273"/>
        <end position="338"/>
    </location>
</feature>
<accession>A0AAV0T7I6</accession>
<evidence type="ECO:0000313" key="8">
    <source>
        <dbReference type="EMBL" id="CAI5714249.1"/>
    </source>
</evidence>
<keyword evidence="4" id="KW-0863">Zinc-finger</keyword>
<keyword evidence="2 3" id="KW-0040">ANK repeat</keyword>
<keyword evidence="9" id="KW-1185">Reference proteome</keyword>
<dbReference type="PANTHER" id="PTHR24173:SF74">
    <property type="entry name" value="ANKYRIN REPEAT DOMAIN-CONTAINING PROTEIN 16"/>
    <property type="match status" value="1"/>
</dbReference>
<keyword evidence="4" id="KW-0479">Metal-binding</keyword>
<name>A0AAV0T7I6_HYABA</name>
<feature type="domain" description="RING-type" evidence="7">
    <location>
        <begin position="427"/>
        <end position="466"/>
    </location>
</feature>
<dbReference type="PROSITE" id="PS50003">
    <property type="entry name" value="PH_DOMAIN"/>
    <property type="match status" value="1"/>
</dbReference>
<dbReference type="PROSITE" id="PS50088">
    <property type="entry name" value="ANK_REPEAT"/>
    <property type="match status" value="2"/>
</dbReference>
<dbReference type="GO" id="GO:0008270">
    <property type="term" value="F:zinc ion binding"/>
    <property type="evidence" value="ECO:0007669"/>
    <property type="project" value="UniProtKB-KW"/>
</dbReference>
<proteinExistence type="predicted"/>
<dbReference type="InterPro" id="IPR011993">
    <property type="entry name" value="PH-like_dom_sf"/>
</dbReference>
<keyword evidence="4" id="KW-0862">Zinc</keyword>
<evidence type="ECO:0000259" key="6">
    <source>
        <dbReference type="PROSITE" id="PS50003"/>
    </source>
</evidence>
<dbReference type="SUPFAM" id="SSF48403">
    <property type="entry name" value="Ankyrin repeat"/>
    <property type="match status" value="1"/>
</dbReference>
<evidence type="ECO:0000256" key="4">
    <source>
        <dbReference type="PROSITE-ProRule" id="PRU00175"/>
    </source>
</evidence>
<comment type="caution">
    <text evidence="8">The sequence shown here is derived from an EMBL/GenBank/DDBJ whole genome shotgun (WGS) entry which is preliminary data.</text>
</comment>
<dbReference type="PANTHER" id="PTHR24173">
    <property type="entry name" value="ANKYRIN REPEAT CONTAINING"/>
    <property type="match status" value="1"/>
</dbReference>
<evidence type="ECO:0000256" key="1">
    <source>
        <dbReference type="ARBA" id="ARBA00022737"/>
    </source>
</evidence>
<evidence type="ECO:0000259" key="7">
    <source>
        <dbReference type="PROSITE" id="PS50089"/>
    </source>
</evidence>
<feature type="repeat" description="ANK" evidence="3">
    <location>
        <begin position="78"/>
        <end position="110"/>
    </location>
</feature>
<gene>
    <name evidence="8" type="ORF">HBR001_LOCUS1205</name>
</gene>
<evidence type="ECO:0008006" key="10">
    <source>
        <dbReference type="Google" id="ProtNLM"/>
    </source>
</evidence>
<organism evidence="8 9">
    <name type="scientific">Hyaloperonospora brassicae</name>
    <name type="common">Brassica downy mildew</name>
    <name type="synonym">Peronospora brassicae</name>
    <dbReference type="NCBI Taxonomy" id="162125"/>
    <lineage>
        <taxon>Eukaryota</taxon>
        <taxon>Sar</taxon>
        <taxon>Stramenopiles</taxon>
        <taxon>Oomycota</taxon>
        <taxon>Peronosporomycetes</taxon>
        <taxon>Peronosporales</taxon>
        <taxon>Peronosporaceae</taxon>
        <taxon>Hyaloperonospora</taxon>
    </lineage>
</organism>
<dbReference type="Proteomes" id="UP001162031">
    <property type="component" value="Unassembled WGS sequence"/>
</dbReference>
<dbReference type="SUPFAM" id="SSF57850">
    <property type="entry name" value="RING/U-box"/>
    <property type="match status" value="1"/>
</dbReference>
<sequence length="477" mass="52526">MRHDTGDTALWDAARRCNVDELQQLVRRVDAPVRVNEPHAERGTTPLMVAATKKRGAATVRALLALGAAPNVTDSGAHHNTALHYAAYHNRTQPLELLLAAGADLFALNGRGHTALDVARLRGRREAAAALTARLELYSGWLRLRSKSLMGFWKRRWCVLIACNAKRSTAELCVFRSPTRVHPEAVLWQDSKSTQQYGVRPGDKAHDFHLDTRVAYQKLRCRRYSRYISSGRTYVHKANVQPREFVFACESAGSRAAWLRALENRQRESDCTNMTFSSSYMGSPPTSSSRSRGPVVSDGPLLLTAVGPAEDRSYQRLDTDSDGRTQGARPPPVQSFRDFDMGARASCNGARPAPVRDARSCGTTGHEGGCNGARSLLRPSAPRLIEEWGEVPAPRLSRTQRRTFPVARVVTISSDPNAPEPVVRGRCIVCFENCRDAVCIPCGHVAGCYDCTRAVTQESNSCPVCRAHVDGVVRIKE</sequence>
<dbReference type="EMBL" id="CANTFL010000122">
    <property type="protein sequence ID" value="CAI5714249.1"/>
    <property type="molecule type" value="Genomic_DNA"/>
</dbReference>
<dbReference type="SUPFAM" id="SSF50729">
    <property type="entry name" value="PH domain-like"/>
    <property type="match status" value="1"/>
</dbReference>
<protein>
    <recommendedName>
        <fullName evidence="10">RING-type domain-containing protein</fullName>
    </recommendedName>
</protein>
<feature type="repeat" description="ANK" evidence="3">
    <location>
        <begin position="42"/>
        <end position="75"/>
    </location>
</feature>
<feature type="domain" description="PH" evidence="6">
    <location>
        <begin position="135"/>
        <end position="267"/>
    </location>
</feature>
<dbReference type="Gene3D" id="2.30.29.30">
    <property type="entry name" value="Pleckstrin-homology domain (PH domain)/Phosphotyrosine-binding domain (PTB)"/>
    <property type="match status" value="1"/>
</dbReference>
<dbReference type="Pfam" id="PF13920">
    <property type="entry name" value="zf-C3HC4_3"/>
    <property type="match status" value="1"/>
</dbReference>
<dbReference type="Gene3D" id="3.30.40.10">
    <property type="entry name" value="Zinc/RING finger domain, C3HC4 (zinc finger)"/>
    <property type="match status" value="1"/>
</dbReference>
<evidence type="ECO:0000256" key="3">
    <source>
        <dbReference type="PROSITE-ProRule" id="PRU00023"/>
    </source>
</evidence>
<evidence type="ECO:0000256" key="2">
    <source>
        <dbReference type="ARBA" id="ARBA00023043"/>
    </source>
</evidence>
<feature type="compositionally biased region" description="Low complexity" evidence="5">
    <location>
        <begin position="277"/>
        <end position="297"/>
    </location>
</feature>
<evidence type="ECO:0000313" key="9">
    <source>
        <dbReference type="Proteomes" id="UP001162031"/>
    </source>
</evidence>
<feature type="compositionally biased region" description="Basic and acidic residues" evidence="5">
    <location>
        <begin position="309"/>
        <end position="323"/>
    </location>
</feature>
<reference evidence="8" key="1">
    <citation type="submission" date="2022-12" db="EMBL/GenBank/DDBJ databases">
        <authorList>
            <person name="Webb A."/>
        </authorList>
    </citation>
    <scope>NUCLEOTIDE SEQUENCE</scope>
    <source>
        <strain evidence="8">Hp1</strain>
    </source>
</reference>
<dbReference type="CDD" id="cd23129">
    <property type="entry name" value="RING-HC_XBAT35-like"/>
    <property type="match status" value="1"/>
</dbReference>
<feature type="region of interest" description="Disordered" evidence="5">
    <location>
        <begin position="347"/>
        <end position="366"/>
    </location>
</feature>
<dbReference type="SMART" id="SM00184">
    <property type="entry name" value="RING"/>
    <property type="match status" value="1"/>
</dbReference>
<dbReference type="InterPro" id="IPR001841">
    <property type="entry name" value="Znf_RING"/>
</dbReference>